<dbReference type="InterPro" id="IPR027267">
    <property type="entry name" value="AH/BAR_dom_sf"/>
</dbReference>
<dbReference type="GO" id="GO:0097320">
    <property type="term" value="P:plasma membrane tubulation"/>
    <property type="evidence" value="ECO:0007669"/>
    <property type="project" value="TreeGrafter"/>
</dbReference>
<feature type="binding site" evidence="7">
    <location>
        <position position="248"/>
    </location>
    <ligand>
        <name>a 1,2-diacyl-sn-glycero-3-phospho-(1D-myo-inositol-4,5-bisphosphate)</name>
        <dbReference type="ChEBI" id="CHEBI:58456"/>
    </ligand>
</feature>
<dbReference type="Pfam" id="PF07653">
    <property type="entry name" value="SH3_2"/>
    <property type="match status" value="1"/>
</dbReference>
<evidence type="ECO:0000256" key="2">
    <source>
        <dbReference type="ARBA" id="ARBA00010883"/>
    </source>
</evidence>
<keyword evidence="3 8" id="KW-0728">SH3 domain</keyword>
<dbReference type="FunFam" id="3.30.1520.10:FF:000004">
    <property type="entry name" value="Sorting nexin"/>
    <property type="match status" value="1"/>
</dbReference>
<dbReference type="InterPro" id="IPR001452">
    <property type="entry name" value="SH3_domain"/>
</dbReference>
<dbReference type="SUPFAM" id="SSF64268">
    <property type="entry name" value="PX domain"/>
    <property type="match status" value="1"/>
</dbReference>
<keyword evidence="14" id="KW-1185">Reference proteome</keyword>
<dbReference type="InterPro" id="IPR036871">
    <property type="entry name" value="PX_dom_sf"/>
</dbReference>
<comment type="similarity">
    <text evidence="2 6">Belongs to the sorting nexin family.</text>
</comment>
<dbReference type="GO" id="GO:0015031">
    <property type="term" value="P:protein transport"/>
    <property type="evidence" value="ECO:0007669"/>
    <property type="project" value="InterPro"/>
</dbReference>
<dbReference type="PROSITE" id="PS50002">
    <property type="entry name" value="SH3"/>
    <property type="match status" value="1"/>
</dbReference>
<dbReference type="Gene3D" id="2.30.30.40">
    <property type="entry name" value="SH3 Domains"/>
    <property type="match status" value="1"/>
</dbReference>
<evidence type="ECO:0000256" key="5">
    <source>
        <dbReference type="ARBA" id="ARBA00023329"/>
    </source>
</evidence>
<dbReference type="GO" id="GO:0005886">
    <property type="term" value="C:plasma membrane"/>
    <property type="evidence" value="ECO:0007669"/>
    <property type="project" value="TreeGrafter"/>
</dbReference>
<evidence type="ECO:0000256" key="8">
    <source>
        <dbReference type="PROSITE-ProRule" id="PRU00192"/>
    </source>
</evidence>
<sequence>MTHFQARALYDFTGEPNTAEMTITAGETLTVTRTDVGEGWWEGLNAQGKSGLFPQAYVEKVASGSGPPPMPAPVLLPQSFSDDWGDAGGNQTSQDNDGWDDDWDEDPYSEIPNNNNMRQPQESLYANENALMQFSKGDSDTISEMSFGVDNKGTVTKKSFNRFSTFVKSGGESYILGNLKVHVEDSNKISILKLDDGICCWSPIPASEAYTVVVASPKKESKLKGLKSFIAYQLTPSFNKIQVSRRYKHFDWLHERLTEKFSLIAVPPLPDKQISGRYEEQFIEHRRTQLQEFVDWMCRHPVLSNSEVWRHFLTCTDDKLWKQGKRQAEKDPLVGANFCLCIEAPDKNLLQSFVDETIETNTNFIHNLDTAVKNLQGTASDQARKYGGAFKKEYTKVGESFYSLGTAIESAEKATPSDLATGIKRIGTAYFEIGKIFEDQPKLDWEPFLDKLYMYKGITGSFPDIFAIHKGAQQKRKECEKLNTPPAQLSEVRKRTDTVSYAIFAELQHFKEERDVFLKDAMKLYLNQQINFYKRIVDKLENTLHAFE</sequence>
<dbReference type="FunCoup" id="A0A1Y1MFI1">
    <property type="interactions" value="998"/>
</dbReference>
<dbReference type="Pfam" id="PF00787">
    <property type="entry name" value="PX"/>
    <property type="match status" value="1"/>
</dbReference>
<dbReference type="AlphaFoldDB" id="A0A1Y1MFI1"/>
<feature type="region of interest" description="Disordered" evidence="9">
    <location>
        <begin position="78"/>
        <end position="106"/>
    </location>
</feature>
<evidence type="ECO:0000256" key="3">
    <source>
        <dbReference type="ARBA" id="ARBA00022443"/>
    </source>
</evidence>
<evidence type="ECO:0000259" key="10">
    <source>
        <dbReference type="PROSITE" id="PS50002"/>
    </source>
</evidence>
<dbReference type="OrthoDB" id="10254720at2759"/>
<dbReference type="CDD" id="cd07626">
    <property type="entry name" value="BAR_SNX9_like"/>
    <property type="match status" value="1"/>
</dbReference>
<protein>
    <recommendedName>
        <fullName evidence="6">Sorting nexin</fullName>
    </recommendedName>
</protein>
<dbReference type="CDD" id="cd06862">
    <property type="entry name" value="PX_SNX9_18_like"/>
    <property type="match status" value="1"/>
</dbReference>
<gene>
    <name evidence="13" type="ORF">PPYR_07704</name>
</gene>
<dbReference type="EMBL" id="GEZM01037444">
    <property type="protein sequence ID" value="JAV82067.1"/>
    <property type="molecule type" value="Transcribed_RNA"/>
</dbReference>
<accession>A0A1Y1MFI1</accession>
<dbReference type="GO" id="GO:0016197">
    <property type="term" value="P:endosomal transport"/>
    <property type="evidence" value="ECO:0007669"/>
    <property type="project" value="TreeGrafter"/>
</dbReference>
<dbReference type="PIRSF" id="PIRSF027744">
    <property type="entry name" value="Snx9"/>
    <property type="match status" value="1"/>
</dbReference>
<keyword evidence="4" id="KW-0472">Membrane</keyword>
<organism evidence="12">
    <name type="scientific">Photinus pyralis</name>
    <name type="common">Common eastern firefly</name>
    <name type="synonym">Lampyris pyralis</name>
    <dbReference type="NCBI Taxonomy" id="7054"/>
    <lineage>
        <taxon>Eukaryota</taxon>
        <taxon>Metazoa</taxon>
        <taxon>Ecdysozoa</taxon>
        <taxon>Arthropoda</taxon>
        <taxon>Hexapoda</taxon>
        <taxon>Insecta</taxon>
        <taxon>Pterygota</taxon>
        <taxon>Neoptera</taxon>
        <taxon>Endopterygota</taxon>
        <taxon>Coleoptera</taxon>
        <taxon>Polyphaga</taxon>
        <taxon>Elateriformia</taxon>
        <taxon>Elateroidea</taxon>
        <taxon>Lampyridae</taxon>
        <taxon>Lampyrinae</taxon>
        <taxon>Photinus</taxon>
    </lineage>
</organism>
<reference evidence="12" key="1">
    <citation type="journal article" date="2016" name="Sci. Rep.">
        <title>Molecular characterization of firefly nuptial gifts: a multi-omics approach sheds light on postcopulatory sexual selection.</title>
        <authorList>
            <person name="Al-Wathiqui N."/>
            <person name="Fallon T.R."/>
            <person name="South A."/>
            <person name="Weng J.K."/>
            <person name="Lewis S.M."/>
        </authorList>
    </citation>
    <scope>NUCLEOTIDE SEQUENCE</scope>
</reference>
<dbReference type="GO" id="GO:0006897">
    <property type="term" value="P:endocytosis"/>
    <property type="evidence" value="ECO:0007669"/>
    <property type="project" value="TreeGrafter"/>
</dbReference>
<dbReference type="Pfam" id="PF10456">
    <property type="entry name" value="BAR_3_WASP_bdg"/>
    <property type="match status" value="1"/>
</dbReference>
<dbReference type="InterPro" id="IPR036028">
    <property type="entry name" value="SH3-like_dom_sf"/>
</dbReference>
<dbReference type="InterPro" id="IPR014536">
    <property type="entry name" value="Snx9_fam"/>
</dbReference>
<dbReference type="PANTHER" id="PTHR45827:SF1">
    <property type="entry name" value="SORTING NEXIN"/>
    <property type="match status" value="1"/>
</dbReference>
<comment type="subcellular location">
    <subcellularLocation>
        <location evidence="1">Cytoplasmic vesicle membrane</location>
    </subcellularLocation>
</comment>
<evidence type="ECO:0000313" key="14">
    <source>
        <dbReference type="Proteomes" id="UP000327044"/>
    </source>
</evidence>
<dbReference type="EMBL" id="VVIM01000005">
    <property type="protein sequence ID" value="KAB0799824.1"/>
    <property type="molecule type" value="Genomic_DNA"/>
</dbReference>
<dbReference type="GO" id="GO:0000278">
    <property type="term" value="P:mitotic cell cycle"/>
    <property type="evidence" value="ECO:0007669"/>
    <property type="project" value="InterPro"/>
</dbReference>
<evidence type="ECO:0000256" key="4">
    <source>
        <dbReference type="ARBA" id="ARBA00023136"/>
    </source>
</evidence>
<feature type="domain" description="PX" evidence="11">
    <location>
        <begin position="210"/>
        <end position="319"/>
    </location>
</feature>
<evidence type="ECO:0000313" key="12">
    <source>
        <dbReference type="EMBL" id="JAV82067.1"/>
    </source>
</evidence>
<dbReference type="CDD" id="cd11763">
    <property type="entry name" value="SH3_SNX9_like"/>
    <property type="match status" value="1"/>
</dbReference>
<evidence type="ECO:0000259" key="11">
    <source>
        <dbReference type="PROSITE" id="PS50195"/>
    </source>
</evidence>
<evidence type="ECO:0000313" key="13">
    <source>
        <dbReference type="EMBL" id="KAB0799824.1"/>
    </source>
</evidence>
<evidence type="ECO:0000256" key="9">
    <source>
        <dbReference type="SAM" id="MobiDB-lite"/>
    </source>
</evidence>
<dbReference type="SUPFAM" id="SSF50044">
    <property type="entry name" value="SH3-domain"/>
    <property type="match status" value="1"/>
</dbReference>
<proteinExistence type="inferred from homology"/>
<dbReference type="InterPro" id="IPR019497">
    <property type="entry name" value="Sorting_nexin_WASP-bd-dom"/>
</dbReference>
<name>A0A1Y1MFI1_PHOPY</name>
<dbReference type="Gene3D" id="1.20.1270.60">
    <property type="entry name" value="Arfaptin homology (AH) domain/BAR domain"/>
    <property type="match status" value="1"/>
</dbReference>
<feature type="binding site" evidence="7">
    <location>
        <position position="286"/>
    </location>
    <ligand>
        <name>a 1,2-diacyl-sn-glycero-3-phospho-(1D-myo-inositol-4,5-bisphosphate)</name>
        <dbReference type="ChEBI" id="CHEBI:58456"/>
    </ligand>
</feature>
<feature type="compositionally biased region" description="Acidic residues" evidence="9">
    <location>
        <begin position="97"/>
        <end position="106"/>
    </location>
</feature>
<keyword evidence="5" id="KW-0968">Cytoplasmic vesicle</keyword>
<dbReference type="InParanoid" id="A0A1Y1MFI1"/>
<feature type="domain" description="SH3" evidence="10">
    <location>
        <begin position="1"/>
        <end position="63"/>
    </location>
</feature>
<dbReference type="GO" id="GO:0030659">
    <property type="term" value="C:cytoplasmic vesicle membrane"/>
    <property type="evidence" value="ECO:0007669"/>
    <property type="project" value="UniProtKB-SubCell"/>
</dbReference>
<dbReference type="SMART" id="SM00326">
    <property type="entry name" value="SH3"/>
    <property type="match status" value="1"/>
</dbReference>
<dbReference type="GO" id="GO:0035091">
    <property type="term" value="F:phosphatidylinositol binding"/>
    <property type="evidence" value="ECO:0007669"/>
    <property type="project" value="InterPro"/>
</dbReference>
<evidence type="ECO:0000256" key="7">
    <source>
        <dbReference type="PIRSR" id="PIRSR027744-1"/>
    </source>
</evidence>
<reference evidence="13" key="3">
    <citation type="submission" date="2019-08" db="EMBL/GenBank/DDBJ databases">
        <authorList>
            <consortium name="Photinus pyralis genome working group"/>
            <person name="Fallon T.R."/>
            <person name="Sander Lower S.E."/>
            <person name="Weng J.-K."/>
        </authorList>
    </citation>
    <scope>NUCLEOTIDE SEQUENCE</scope>
    <source>
        <strain evidence="13">1611_PpyrPB1</strain>
        <tissue evidence="13">Whole body</tissue>
    </source>
</reference>
<dbReference type="Gene3D" id="3.30.1520.10">
    <property type="entry name" value="Phox-like domain"/>
    <property type="match status" value="1"/>
</dbReference>
<dbReference type="Proteomes" id="UP000327044">
    <property type="component" value="Unassembled WGS sequence"/>
</dbReference>
<dbReference type="SUPFAM" id="SSF103657">
    <property type="entry name" value="BAR/IMD domain-like"/>
    <property type="match status" value="1"/>
</dbReference>
<feature type="binding site" evidence="7">
    <location>
        <position position="246"/>
    </location>
    <ligand>
        <name>a 1,2-diacyl-sn-glycero-3-phospho-(1D-myo-inositol-4,5-bisphosphate)</name>
        <dbReference type="ChEBI" id="CHEBI:58456"/>
    </ligand>
</feature>
<evidence type="ECO:0000256" key="6">
    <source>
        <dbReference type="PIRNR" id="PIRNR027744"/>
    </source>
</evidence>
<dbReference type="InterPro" id="IPR001683">
    <property type="entry name" value="PX_dom"/>
</dbReference>
<dbReference type="PROSITE" id="PS50195">
    <property type="entry name" value="PX"/>
    <property type="match status" value="1"/>
</dbReference>
<evidence type="ECO:0000256" key="1">
    <source>
        <dbReference type="ARBA" id="ARBA00004156"/>
    </source>
</evidence>
<dbReference type="SMART" id="SM00312">
    <property type="entry name" value="PX"/>
    <property type="match status" value="1"/>
</dbReference>
<dbReference type="PANTHER" id="PTHR45827">
    <property type="entry name" value="SORTING NEXIN"/>
    <property type="match status" value="1"/>
</dbReference>
<reference evidence="13 14" key="2">
    <citation type="journal article" date="2018" name="Elife">
        <title>Firefly genomes illuminate parallel origins of bioluminescence in beetles.</title>
        <authorList>
            <person name="Fallon T.R."/>
            <person name="Lower S.E."/>
            <person name="Chang C.H."/>
            <person name="Bessho-Uehara M."/>
            <person name="Martin G.J."/>
            <person name="Bewick A.J."/>
            <person name="Behringer M."/>
            <person name="Debat H.J."/>
            <person name="Wong I."/>
            <person name="Day J.C."/>
            <person name="Suvorov A."/>
            <person name="Silva C.J."/>
            <person name="Stanger-Hall K.F."/>
            <person name="Hall D.W."/>
            <person name="Schmitz R.J."/>
            <person name="Nelson D.R."/>
            <person name="Lewis S.M."/>
            <person name="Shigenobu S."/>
            <person name="Bybee S.M."/>
            <person name="Larracuente A.M."/>
            <person name="Oba Y."/>
            <person name="Weng J.K."/>
        </authorList>
    </citation>
    <scope>NUCLEOTIDE SEQUENCE [LARGE SCALE GENOMIC DNA]</scope>
    <source>
        <strain evidence="13">1611_PpyrPB1</strain>
        <tissue evidence="13">Whole body</tissue>
    </source>
</reference>